<feature type="non-terminal residue" evidence="2">
    <location>
        <position position="275"/>
    </location>
</feature>
<dbReference type="InterPro" id="IPR036291">
    <property type="entry name" value="NAD(P)-bd_dom_sf"/>
</dbReference>
<dbReference type="PANTHER" id="PTHR12126:SF11">
    <property type="entry name" value="NADH DEHYDROGENASE [UBIQUINONE] 1 ALPHA SUBCOMPLEX SUBUNIT 9, MITOCHONDRIAL"/>
    <property type="match status" value="1"/>
</dbReference>
<dbReference type="Pfam" id="PF13460">
    <property type="entry name" value="NAD_binding_10"/>
    <property type="match status" value="1"/>
</dbReference>
<dbReference type="GO" id="GO:0044877">
    <property type="term" value="F:protein-containing complex binding"/>
    <property type="evidence" value="ECO:0007669"/>
    <property type="project" value="TreeGrafter"/>
</dbReference>
<dbReference type="Gene3D" id="3.40.50.720">
    <property type="entry name" value="NAD(P)-binding Rossmann-like Domain"/>
    <property type="match status" value="1"/>
</dbReference>
<gene>
    <name evidence="2" type="ORF">METZ01_LOCUS290103</name>
</gene>
<organism evidence="2">
    <name type="scientific">marine metagenome</name>
    <dbReference type="NCBI Taxonomy" id="408172"/>
    <lineage>
        <taxon>unclassified sequences</taxon>
        <taxon>metagenomes</taxon>
        <taxon>ecological metagenomes</taxon>
    </lineage>
</organism>
<dbReference type="AlphaFoldDB" id="A0A382LKN5"/>
<sequence length="275" mass="31123">MKVALFGATGFVGSYIVDELISQGMEANLMVREGSENKLLQKEKCRIIKGDIDDEIAINETLDGCGAVIYNIGIIREFPNRGITYENLHFNGAKRCIDAAKEKGIIRFILMSANGAKMNGTSYQSTKYISEEYLKFSDLDYTIFRPSLIFGDPRGNDRPEFCTQLKKDMLNLPFPAPNFYKGFNPLKAGNFAMSPIHIKDVASIFVKSIKEMSLVKKTYCLGGDTYYWQDIIKIISSAYGKKKWTIPAPAIIIQGFAFLFDRFQWFPITKDQITM</sequence>
<accession>A0A382LKN5</accession>
<dbReference type="InterPro" id="IPR016040">
    <property type="entry name" value="NAD(P)-bd_dom"/>
</dbReference>
<evidence type="ECO:0000313" key="2">
    <source>
        <dbReference type="EMBL" id="SVC37249.1"/>
    </source>
</evidence>
<dbReference type="InterPro" id="IPR051207">
    <property type="entry name" value="ComplexI_NDUFA9_subunit"/>
</dbReference>
<dbReference type="EMBL" id="UINC01087679">
    <property type="protein sequence ID" value="SVC37249.1"/>
    <property type="molecule type" value="Genomic_DNA"/>
</dbReference>
<dbReference type="SUPFAM" id="SSF51735">
    <property type="entry name" value="NAD(P)-binding Rossmann-fold domains"/>
    <property type="match status" value="1"/>
</dbReference>
<proteinExistence type="predicted"/>
<evidence type="ECO:0000259" key="1">
    <source>
        <dbReference type="Pfam" id="PF13460"/>
    </source>
</evidence>
<name>A0A382LKN5_9ZZZZ</name>
<reference evidence="2" key="1">
    <citation type="submission" date="2018-05" db="EMBL/GenBank/DDBJ databases">
        <authorList>
            <person name="Lanie J.A."/>
            <person name="Ng W.-L."/>
            <person name="Kazmierczak K.M."/>
            <person name="Andrzejewski T.M."/>
            <person name="Davidsen T.M."/>
            <person name="Wayne K.J."/>
            <person name="Tettelin H."/>
            <person name="Glass J.I."/>
            <person name="Rusch D."/>
            <person name="Podicherti R."/>
            <person name="Tsui H.-C.T."/>
            <person name="Winkler M.E."/>
        </authorList>
    </citation>
    <scope>NUCLEOTIDE SEQUENCE</scope>
</reference>
<feature type="domain" description="NAD(P)-binding" evidence="1">
    <location>
        <begin position="7"/>
        <end position="155"/>
    </location>
</feature>
<dbReference type="PANTHER" id="PTHR12126">
    <property type="entry name" value="NADH-UBIQUINONE OXIDOREDUCTASE 39 KDA SUBUNIT-RELATED"/>
    <property type="match status" value="1"/>
</dbReference>
<protein>
    <recommendedName>
        <fullName evidence="1">NAD(P)-binding domain-containing protein</fullName>
    </recommendedName>
</protein>